<accession>A0ABT9BP42</accession>
<dbReference type="PANTHER" id="PTHR11319:SF35">
    <property type="entry name" value="OUTER MEMBRANE PROTEIN PMPC-RELATED"/>
    <property type="match status" value="1"/>
</dbReference>
<keyword evidence="7" id="KW-0998">Cell outer membrane</keyword>
<dbReference type="InterPro" id="IPR059226">
    <property type="entry name" value="Choice_anch_Q_dom"/>
</dbReference>
<dbReference type="Pfam" id="PF02415">
    <property type="entry name" value="Chlam_PMP"/>
    <property type="match status" value="1"/>
</dbReference>
<reference evidence="10 11" key="1">
    <citation type="submission" date="2023-07" db="EMBL/GenBank/DDBJ databases">
        <title>Protaetiibacter sp. nov WY-16 isolated from soil.</title>
        <authorList>
            <person name="Liu B."/>
            <person name="Wan Y."/>
        </authorList>
    </citation>
    <scope>NUCLEOTIDE SEQUENCE [LARGE SCALE GENOMIC DNA]</scope>
    <source>
        <strain evidence="10 11">WY-16</strain>
    </source>
</reference>
<keyword evidence="11" id="KW-1185">Reference proteome</keyword>
<dbReference type="NCBIfam" id="NF041518">
    <property type="entry name" value="choice_anch_Q"/>
    <property type="match status" value="1"/>
</dbReference>
<comment type="caution">
    <text evidence="10">The sequence shown here is derived from an EMBL/GenBank/DDBJ whole genome shotgun (WGS) entry which is preliminary data.</text>
</comment>
<evidence type="ECO:0000313" key="10">
    <source>
        <dbReference type="EMBL" id="MDO7882734.1"/>
    </source>
</evidence>
<evidence type="ECO:0000256" key="8">
    <source>
        <dbReference type="SAM" id="Phobius"/>
    </source>
</evidence>
<evidence type="ECO:0000256" key="9">
    <source>
        <dbReference type="SAM" id="SignalP"/>
    </source>
</evidence>
<dbReference type="NCBIfam" id="TIGR01376">
    <property type="entry name" value="POMP_repeat"/>
    <property type="match status" value="1"/>
</dbReference>
<keyword evidence="6 8" id="KW-0472">Membrane</keyword>
<feature type="transmembrane region" description="Helical" evidence="8">
    <location>
        <begin position="419"/>
        <end position="441"/>
    </location>
</feature>
<dbReference type="InterPro" id="IPR003368">
    <property type="entry name" value="POMP_repeat"/>
</dbReference>
<dbReference type="InterPro" id="IPR011050">
    <property type="entry name" value="Pectin_lyase_fold/virulence"/>
</dbReference>
<dbReference type="RefSeq" id="WP_305003167.1">
    <property type="nucleotide sequence ID" value="NZ_JAUQUB010000002.1"/>
</dbReference>
<gene>
    <name evidence="10" type="ORF">Q5716_10910</name>
</gene>
<protein>
    <submittedName>
        <fullName evidence="10">Choice-of-anchor Q domain-containing protein</fullName>
    </submittedName>
</protein>
<feature type="chain" id="PRO_5046352284" evidence="9">
    <location>
        <begin position="41"/>
        <end position="446"/>
    </location>
</feature>
<evidence type="ECO:0000256" key="2">
    <source>
        <dbReference type="ARBA" id="ARBA00004442"/>
    </source>
</evidence>
<evidence type="ECO:0000256" key="1">
    <source>
        <dbReference type="ARBA" id="ARBA00004196"/>
    </source>
</evidence>
<keyword evidence="5 9" id="KW-0732">Signal</keyword>
<proteinExistence type="predicted"/>
<evidence type="ECO:0000256" key="7">
    <source>
        <dbReference type="ARBA" id="ARBA00023237"/>
    </source>
</evidence>
<comment type="subcellular location">
    <subcellularLocation>
        <location evidence="1">Cell envelope</location>
    </subcellularLocation>
    <subcellularLocation>
        <location evidence="2">Cell outer membrane</location>
    </subcellularLocation>
    <subcellularLocation>
        <location evidence="3">Secreted</location>
    </subcellularLocation>
</comment>
<sequence>MTTATSTPGQSFLRRRSTRVALGLASVAGFTLLGTAPALAAEASDCTAGNTVDAGAGGTRADIQTLLDADTAVICLSGTFDVDTTLTADYGVTLFGLSGAVLDGGGDTQIFSNSTTDTTTVQNITFQNGYVDGDGGAINAYAVVALDSSFIDNEAEGDGGAIYSYATIAERSTFDGNLGDFGGAVFGQYSVEATDSTFTANEAQYGGAIFTYGVATATASTFADNGAESGGAILADEEVQIENSTFVSNSAGLGGAVLGGSGQVIQSTFLENGAADAESVYAWDGNIDVRGNIFAGSAGGVAQVGADDEDTVTDLGGNIFTTSEATESELTDVQASTLFEISTALIFDGAELADNGGPTQTVALYAQSPAVDAVPAGSPSVDVDQRGVARGAVSDAGAYEFVAAIAPDKPALAATGSSVSGWVAGAAGALLAAGAVAIAAVRRRRA</sequence>
<evidence type="ECO:0000256" key="5">
    <source>
        <dbReference type="ARBA" id="ARBA00022729"/>
    </source>
</evidence>
<dbReference type="Proteomes" id="UP001241072">
    <property type="component" value="Unassembled WGS sequence"/>
</dbReference>
<dbReference type="SUPFAM" id="SSF51126">
    <property type="entry name" value="Pectin lyase-like"/>
    <property type="match status" value="1"/>
</dbReference>
<dbReference type="EMBL" id="JAUQUB010000002">
    <property type="protein sequence ID" value="MDO7882734.1"/>
    <property type="molecule type" value="Genomic_DNA"/>
</dbReference>
<evidence type="ECO:0000256" key="6">
    <source>
        <dbReference type="ARBA" id="ARBA00023136"/>
    </source>
</evidence>
<feature type="signal peptide" evidence="9">
    <location>
        <begin position="1"/>
        <end position="40"/>
    </location>
</feature>
<dbReference type="PANTHER" id="PTHR11319">
    <property type="entry name" value="G PROTEIN-COUPLED RECEPTOR-RELATED"/>
    <property type="match status" value="1"/>
</dbReference>
<evidence type="ECO:0000313" key="11">
    <source>
        <dbReference type="Proteomes" id="UP001241072"/>
    </source>
</evidence>
<name>A0ABT9BP42_9MICO</name>
<keyword evidence="8" id="KW-1133">Transmembrane helix</keyword>
<evidence type="ECO:0000256" key="4">
    <source>
        <dbReference type="ARBA" id="ARBA00022525"/>
    </source>
</evidence>
<keyword evidence="4" id="KW-0964">Secreted</keyword>
<organism evidence="10 11">
    <name type="scientific">Antiquaquibacter soli</name>
    <dbReference type="NCBI Taxonomy" id="3064523"/>
    <lineage>
        <taxon>Bacteria</taxon>
        <taxon>Bacillati</taxon>
        <taxon>Actinomycetota</taxon>
        <taxon>Actinomycetes</taxon>
        <taxon>Micrococcales</taxon>
        <taxon>Microbacteriaceae</taxon>
        <taxon>Antiquaquibacter</taxon>
    </lineage>
</organism>
<evidence type="ECO:0000256" key="3">
    <source>
        <dbReference type="ARBA" id="ARBA00004613"/>
    </source>
</evidence>
<keyword evidence="8" id="KW-0812">Transmembrane</keyword>